<dbReference type="KEGG" id="gho:AL542_06130"/>
<dbReference type="PIRSF" id="PIRSF006257">
    <property type="entry name" value="UCP006257"/>
    <property type="match status" value="1"/>
</dbReference>
<dbReference type="Pfam" id="PF04287">
    <property type="entry name" value="DUF446"/>
    <property type="match status" value="1"/>
</dbReference>
<name>A0A377HKD9_GRIHO</name>
<dbReference type="InterPro" id="IPR036814">
    <property type="entry name" value="YqcC-like_sf"/>
</dbReference>
<dbReference type="AlphaFoldDB" id="A0A377HKD9"/>
<dbReference type="PANTHER" id="PTHR39586">
    <property type="entry name" value="CYTOPLASMIC PROTEIN-RELATED"/>
    <property type="match status" value="1"/>
</dbReference>
<dbReference type="RefSeq" id="WP_005506924.1">
    <property type="nucleotide sequence ID" value="NZ_CABMOB010000001.1"/>
</dbReference>
<dbReference type="Proteomes" id="UP000254512">
    <property type="component" value="Unassembled WGS sequence"/>
</dbReference>
<dbReference type="STRING" id="673.AL542_06130"/>
<evidence type="ECO:0000259" key="1">
    <source>
        <dbReference type="Pfam" id="PF04287"/>
    </source>
</evidence>
<dbReference type="InterPro" id="IPR023376">
    <property type="entry name" value="YqcC-like_dom"/>
</dbReference>
<dbReference type="SUPFAM" id="SSF158452">
    <property type="entry name" value="YqcC-like"/>
    <property type="match status" value="1"/>
</dbReference>
<dbReference type="GeneID" id="58895479"/>
<organism evidence="2 3">
    <name type="scientific">Grimontia hollisae</name>
    <name type="common">Vibrio hollisae</name>
    <dbReference type="NCBI Taxonomy" id="673"/>
    <lineage>
        <taxon>Bacteria</taxon>
        <taxon>Pseudomonadati</taxon>
        <taxon>Pseudomonadota</taxon>
        <taxon>Gammaproteobacteria</taxon>
        <taxon>Vibrionales</taxon>
        <taxon>Vibrionaceae</taxon>
        <taxon>Grimontia</taxon>
    </lineage>
</organism>
<proteinExistence type="predicted"/>
<dbReference type="Gene3D" id="1.20.1440.40">
    <property type="entry name" value="YqcC-like"/>
    <property type="match status" value="1"/>
</dbReference>
<protein>
    <submittedName>
        <fullName evidence="2">Domain of uncharacterized function, DUF446</fullName>
    </submittedName>
</protein>
<accession>A0A377HKD9</accession>
<gene>
    <name evidence="2" type="primary">yqcC</name>
    <name evidence="2" type="ORF">NCTC11645_00993</name>
</gene>
<feature type="domain" description="YqcC-like" evidence="1">
    <location>
        <begin position="10"/>
        <end position="102"/>
    </location>
</feature>
<dbReference type="PANTHER" id="PTHR39586:SF1">
    <property type="entry name" value="CYTOPLASMIC PROTEIN"/>
    <property type="match status" value="1"/>
</dbReference>
<sequence>MSKHEKTGALILALKEAMEKHGHWEKEPPSAQALASVEPFAVDTLSCAQWLQWIFIPKMAFLVEHQQPLPTSFAISPYIEEAMKGLDGHSDITRASQDLDTLFTP</sequence>
<dbReference type="GO" id="GO:0044010">
    <property type="term" value="P:single-species biofilm formation"/>
    <property type="evidence" value="ECO:0007669"/>
    <property type="project" value="TreeGrafter"/>
</dbReference>
<dbReference type="EMBL" id="UGHD01000002">
    <property type="protein sequence ID" value="STO56627.1"/>
    <property type="molecule type" value="Genomic_DNA"/>
</dbReference>
<dbReference type="InterPro" id="IPR007384">
    <property type="entry name" value="UCP006257"/>
</dbReference>
<evidence type="ECO:0000313" key="2">
    <source>
        <dbReference type="EMBL" id="STO56627.1"/>
    </source>
</evidence>
<reference evidence="2 3" key="1">
    <citation type="submission" date="2018-06" db="EMBL/GenBank/DDBJ databases">
        <authorList>
            <consortium name="Pathogen Informatics"/>
            <person name="Doyle S."/>
        </authorList>
    </citation>
    <scope>NUCLEOTIDE SEQUENCE [LARGE SCALE GENOMIC DNA]</scope>
    <source>
        <strain evidence="2 3">NCTC11645</strain>
    </source>
</reference>
<evidence type="ECO:0000313" key="3">
    <source>
        <dbReference type="Proteomes" id="UP000254512"/>
    </source>
</evidence>